<reference evidence="2 3" key="1">
    <citation type="submission" date="2014-04" db="EMBL/GenBank/DDBJ databases">
        <authorList>
            <consortium name="DOE Joint Genome Institute"/>
            <person name="Kuo A."/>
            <person name="Kohler A."/>
            <person name="Costa M.D."/>
            <person name="Nagy L.G."/>
            <person name="Floudas D."/>
            <person name="Copeland A."/>
            <person name="Barry K.W."/>
            <person name="Cichocki N."/>
            <person name="Veneault-Fourrey C."/>
            <person name="LaButti K."/>
            <person name="Lindquist E.A."/>
            <person name="Lipzen A."/>
            <person name="Lundell T."/>
            <person name="Morin E."/>
            <person name="Murat C."/>
            <person name="Sun H."/>
            <person name="Tunlid A."/>
            <person name="Henrissat B."/>
            <person name="Grigoriev I.V."/>
            <person name="Hibbett D.S."/>
            <person name="Martin F."/>
            <person name="Nordberg H.P."/>
            <person name="Cantor M.N."/>
            <person name="Hua S.X."/>
        </authorList>
    </citation>
    <scope>NUCLEOTIDE SEQUENCE [LARGE SCALE GENOMIC DNA]</scope>
    <source>
        <strain evidence="2 3">441</strain>
    </source>
</reference>
<proteinExistence type="predicted"/>
<reference evidence="3" key="2">
    <citation type="submission" date="2015-01" db="EMBL/GenBank/DDBJ databases">
        <title>Evolutionary Origins and Diversification of the Mycorrhizal Mutualists.</title>
        <authorList>
            <consortium name="DOE Joint Genome Institute"/>
            <consortium name="Mycorrhizal Genomics Consortium"/>
            <person name="Kohler A."/>
            <person name="Kuo A."/>
            <person name="Nagy L.G."/>
            <person name="Floudas D."/>
            <person name="Copeland A."/>
            <person name="Barry K.W."/>
            <person name="Cichocki N."/>
            <person name="Veneault-Fourrey C."/>
            <person name="LaButti K."/>
            <person name="Lindquist E.A."/>
            <person name="Lipzen A."/>
            <person name="Lundell T."/>
            <person name="Morin E."/>
            <person name="Murat C."/>
            <person name="Riley R."/>
            <person name="Ohm R."/>
            <person name="Sun H."/>
            <person name="Tunlid A."/>
            <person name="Henrissat B."/>
            <person name="Grigoriev I.V."/>
            <person name="Hibbett D.S."/>
            <person name="Martin F."/>
        </authorList>
    </citation>
    <scope>NUCLEOTIDE SEQUENCE [LARGE SCALE GENOMIC DNA]</scope>
    <source>
        <strain evidence="3">441</strain>
    </source>
</reference>
<feature type="region of interest" description="Disordered" evidence="1">
    <location>
        <begin position="43"/>
        <end position="63"/>
    </location>
</feature>
<dbReference type="EMBL" id="KN833690">
    <property type="protein sequence ID" value="KIK29130.1"/>
    <property type="molecule type" value="Genomic_DNA"/>
</dbReference>
<dbReference type="HOGENOM" id="CLU_2886725_0_0_1"/>
<name>A0A0C9YVN8_9AGAM</name>
<organism evidence="2 3">
    <name type="scientific">Pisolithus microcarpus 441</name>
    <dbReference type="NCBI Taxonomy" id="765257"/>
    <lineage>
        <taxon>Eukaryota</taxon>
        <taxon>Fungi</taxon>
        <taxon>Dikarya</taxon>
        <taxon>Basidiomycota</taxon>
        <taxon>Agaricomycotina</taxon>
        <taxon>Agaricomycetes</taxon>
        <taxon>Agaricomycetidae</taxon>
        <taxon>Boletales</taxon>
        <taxon>Sclerodermatineae</taxon>
        <taxon>Pisolithaceae</taxon>
        <taxon>Pisolithus</taxon>
    </lineage>
</organism>
<feature type="compositionally biased region" description="Polar residues" evidence="1">
    <location>
        <begin position="1"/>
        <end position="10"/>
    </location>
</feature>
<accession>A0A0C9YVN8</accession>
<sequence>MVACDRNSQPRLVVPTPTSAELADPPCRCRTEILTAQDIQDGQCKDGGKTSLKSSSHCKYLPS</sequence>
<gene>
    <name evidence="2" type="ORF">PISMIDRAFT_672533</name>
</gene>
<keyword evidence="3" id="KW-1185">Reference proteome</keyword>
<evidence type="ECO:0000256" key="1">
    <source>
        <dbReference type="SAM" id="MobiDB-lite"/>
    </source>
</evidence>
<evidence type="ECO:0000313" key="3">
    <source>
        <dbReference type="Proteomes" id="UP000054018"/>
    </source>
</evidence>
<evidence type="ECO:0000313" key="2">
    <source>
        <dbReference type="EMBL" id="KIK29130.1"/>
    </source>
</evidence>
<feature type="region of interest" description="Disordered" evidence="1">
    <location>
        <begin position="1"/>
        <end position="22"/>
    </location>
</feature>
<dbReference type="AlphaFoldDB" id="A0A0C9YVN8"/>
<dbReference type="Proteomes" id="UP000054018">
    <property type="component" value="Unassembled WGS sequence"/>
</dbReference>
<protein>
    <submittedName>
        <fullName evidence="2">Uncharacterized protein</fullName>
    </submittedName>
</protein>